<name>A0A1G2QJ57_9BACT</name>
<dbReference type="InterPro" id="IPR004441">
    <property type="entry name" value="rRNA_MeTrfase_TrmH"/>
</dbReference>
<dbReference type="InterPro" id="IPR001537">
    <property type="entry name" value="SpoU_MeTrfase"/>
</dbReference>
<evidence type="ECO:0000313" key="4">
    <source>
        <dbReference type="EMBL" id="OHA60477.1"/>
    </source>
</evidence>
<sequence>MVSNLWQKSRFYGIFWPMAKKELSLILHNIRSSHNVGAIFRTADGAGVSKIYLTGYTPKPVDQFGRLDKTIGKTALGAEKTVSWEYLESPARLISKLKKAGVEIVALEQDPKSVSYRKAKLKFPVALLLGEEVGGINKDLIKKCDQIIEIPMRGQKESLNVSVATGIAVYEILK</sequence>
<organism evidence="4 5">
    <name type="scientific">Candidatus Vogelbacteria bacterium RIFOXYD2_FULL_44_9</name>
    <dbReference type="NCBI Taxonomy" id="1802441"/>
    <lineage>
        <taxon>Bacteria</taxon>
        <taxon>Candidatus Vogeliibacteriota</taxon>
    </lineage>
</organism>
<dbReference type="Pfam" id="PF00588">
    <property type="entry name" value="SpoU_methylase"/>
    <property type="match status" value="1"/>
</dbReference>
<dbReference type="InterPro" id="IPR029026">
    <property type="entry name" value="tRNA_m1G_MTases_N"/>
</dbReference>
<dbReference type="AlphaFoldDB" id="A0A1G2QJ57"/>
<reference evidence="4 5" key="1">
    <citation type="journal article" date="2016" name="Nat. Commun.">
        <title>Thousands of microbial genomes shed light on interconnected biogeochemical processes in an aquifer system.</title>
        <authorList>
            <person name="Anantharaman K."/>
            <person name="Brown C.T."/>
            <person name="Hug L.A."/>
            <person name="Sharon I."/>
            <person name="Castelle C.J."/>
            <person name="Probst A.J."/>
            <person name="Thomas B.C."/>
            <person name="Singh A."/>
            <person name="Wilkins M.J."/>
            <person name="Karaoz U."/>
            <person name="Brodie E.L."/>
            <person name="Williams K.H."/>
            <person name="Hubbard S.S."/>
            <person name="Banfield J.F."/>
        </authorList>
    </citation>
    <scope>NUCLEOTIDE SEQUENCE [LARGE SCALE GENOMIC DNA]</scope>
</reference>
<dbReference type="GO" id="GO:0005829">
    <property type="term" value="C:cytosol"/>
    <property type="evidence" value="ECO:0007669"/>
    <property type="project" value="TreeGrafter"/>
</dbReference>
<keyword evidence="2" id="KW-0808">Transferase</keyword>
<evidence type="ECO:0000256" key="1">
    <source>
        <dbReference type="ARBA" id="ARBA00022603"/>
    </source>
</evidence>
<evidence type="ECO:0000313" key="5">
    <source>
        <dbReference type="Proteomes" id="UP000177140"/>
    </source>
</evidence>
<proteinExistence type="predicted"/>
<dbReference type="Gene3D" id="3.40.1280.10">
    <property type="match status" value="1"/>
</dbReference>
<keyword evidence="1" id="KW-0489">Methyltransferase</keyword>
<evidence type="ECO:0000256" key="2">
    <source>
        <dbReference type="ARBA" id="ARBA00022679"/>
    </source>
</evidence>
<dbReference type="Proteomes" id="UP000177140">
    <property type="component" value="Unassembled WGS sequence"/>
</dbReference>
<accession>A0A1G2QJ57</accession>
<dbReference type="GO" id="GO:0006396">
    <property type="term" value="P:RNA processing"/>
    <property type="evidence" value="ECO:0007669"/>
    <property type="project" value="InterPro"/>
</dbReference>
<dbReference type="EMBL" id="MHTM01000049">
    <property type="protein sequence ID" value="OHA60477.1"/>
    <property type="molecule type" value="Genomic_DNA"/>
</dbReference>
<dbReference type="PANTHER" id="PTHR46429:SF1">
    <property type="entry name" value="23S RRNA (GUANOSINE-2'-O-)-METHYLTRANSFERASE RLMB"/>
    <property type="match status" value="1"/>
</dbReference>
<evidence type="ECO:0000259" key="3">
    <source>
        <dbReference type="Pfam" id="PF00588"/>
    </source>
</evidence>
<comment type="caution">
    <text evidence="4">The sequence shown here is derived from an EMBL/GenBank/DDBJ whole genome shotgun (WGS) entry which is preliminary data.</text>
</comment>
<dbReference type="GO" id="GO:0032259">
    <property type="term" value="P:methylation"/>
    <property type="evidence" value="ECO:0007669"/>
    <property type="project" value="UniProtKB-KW"/>
</dbReference>
<gene>
    <name evidence="4" type="ORF">A2556_01595</name>
</gene>
<dbReference type="CDD" id="cd18097">
    <property type="entry name" value="SpoU-like"/>
    <property type="match status" value="1"/>
</dbReference>
<protein>
    <recommendedName>
        <fullName evidence="3">tRNA/rRNA methyltransferase SpoU type domain-containing protein</fullName>
    </recommendedName>
</protein>
<feature type="domain" description="tRNA/rRNA methyltransferase SpoU type" evidence="3">
    <location>
        <begin position="23"/>
        <end position="170"/>
    </location>
</feature>
<dbReference type="GO" id="GO:0003723">
    <property type="term" value="F:RNA binding"/>
    <property type="evidence" value="ECO:0007669"/>
    <property type="project" value="InterPro"/>
</dbReference>
<dbReference type="PANTHER" id="PTHR46429">
    <property type="entry name" value="23S RRNA (GUANOSINE-2'-O-)-METHYLTRANSFERASE RLMB"/>
    <property type="match status" value="1"/>
</dbReference>
<dbReference type="GO" id="GO:0008173">
    <property type="term" value="F:RNA methyltransferase activity"/>
    <property type="evidence" value="ECO:0007669"/>
    <property type="project" value="InterPro"/>
</dbReference>
<dbReference type="InterPro" id="IPR029028">
    <property type="entry name" value="Alpha/beta_knot_MTases"/>
</dbReference>
<dbReference type="SUPFAM" id="SSF75217">
    <property type="entry name" value="alpha/beta knot"/>
    <property type="match status" value="1"/>
</dbReference>